<evidence type="ECO:0000256" key="2">
    <source>
        <dbReference type="ARBA" id="ARBA00022692"/>
    </source>
</evidence>
<evidence type="ECO:0000313" key="8">
    <source>
        <dbReference type="Proteomes" id="UP001271780"/>
    </source>
</evidence>
<keyword evidence="3 5" id="KW-1133">Transmembrane helix</keyword>
<sequence length="160" mass="17195">MNPGEQVKLKRYADAPKRPLLERGWRYMVVGLLCAIAHNAIMIAVDLAGGHYLLGTVVSFTAVTPLAYALHSRFTFAEPFRLKAFARFAVGVAAAYPVSTGMMIVLCSGLGLGVAIATPIATVALFVWNFVAAHWAILPRLYLRPAPVPTTASRPGNSTQ</sequence>
<evidence type="ECO:0000259" key="6">
    <source>
        <dbReference type="Pfam" id="PF04138"/>
    </source>
</evidence>
<feature type="transmembrane region" description="Helical" evidence="5">
    <location>
        <begin position="51"/>
        <end position="72"/>
    </location>
</feature>
<dbReference type="EMBL" id="JAVIIZ010000001">
    <property type="protein sequence ID" value="MDX8471278.1"/>
    <property type="molecule type" value="Genomic_DNA"/>
</dbReference>
<dbReference type="InterPro" id="IPR007267">
    <property type="entry name" value="GtrA_DPMS_TM"/>
</dbReference>
<accession>A0ABU4XB84</accession>
<dbReference type="Pfam" id="PF04138">
    <property type="entry name" value="GtrA_DPMS_TM"/>
    <property type="match status" value="1"/>
</dbReference>
<reference evidence="7 8" key="1">
    <citation type="submission" date="2023-08" db="EMBL/GenBank/DDBJ databases">
        <title>Implementing the SeqCode for naming new Mesorhizobium species isolated from Vachellia karroo root nodules.</title>
        <authorList>
            <person name="Van Lill M."/>
        </authorList>
    </citation>
    <scope>NUCLEOTIDE SEQUENCE [LARGE SCALE GENOMIC DNA]</scope>
    <source>
        <strain evidence="7 8">VK23A</strain>
    </source>
</reference>
<organism evidence="7 8">
    <name type="scientific">Mesorhizobium dulcispinae</name>
    <dbReference type="NCBI Taxonomy" id="3072316"/>
    <lineage>
        <taxon>Bacteria</taxon>
        <taxon>Pseudomonadati</taxon>
        <taxon>Pseudomonadota</taxon>
        <taxon>Alphaproteobacteria</taxon>
        <taxon>Hyphomicrobiales</taxon>
        <taxon>Phyllobacteriaceae</taxon>
        <taxon>Mesorhizobium</taxon>
    </lineage>
</organism>
<evidence type="ECO:0000256" key="5">
    <source>
        <dbReference type="SAM" id="Phobius"/>
    </source>
</evidence>
<feature type="domain" description="GtrA/DPMS transmembrane" evidence="6">
    <location>
        <begin position="26"/>
        <end position="136"/>
    </location>
</feature>
<dbReference type="Proteomes" id="UP001271780">
    <property type="component" value="Unassembled WGS sequence"/>
</dbReference>
<keyword evidence="2 5" id="KW-0812">Transmembrane</keyword>
<evidence type="ECO:0000256" key="1">
    <source>
        <dbReference type="ARBA" id="ARBA00004141"/>
    </source>
</evidence>
<proteinExistence type="predicted"/>
<feature type="transmembrane region" description="Helical" evidence="5">
    <location>
        <begin position="27"/>
        <end position="45"/>
    </location>
</feature>
<comment type="subcellular location">
    <subcellularLocation>
        <location evidence="1">Membrane</location>
        <topology evidence="1">Multi-pass membrane protein</topology>
    </subcellularLocation>
</comment>
<evidence type="ECO:0000313" key="7">
    <source>
        <dbReference type="EMBL" id="MDX8471278.1"/>
    </source>
</evidence>
<name>A0ABU4XB84_9HYPH</name>
<comment type="caution">
    <text evidence="7">The sequence shown here is derived from an EMBL/GenBank/DDBJ whole genome shotgun (WGS) entry which is preliminary data.</text>
</comment>
<keyword evidence="8" id="KW-1185">Reference proteome</keyword>
<evidence type="ECO:0000256" key="3">
    <source>
        <dbReference type="ARBA" id="ARBA00022989"/>
    </source>
</evidence>
<keyword evidence="4 5" id="KW-0472">Membrane</keyword>
<evidence type="ECO:0000256" key="4">
    <source>
        <dbReference type="ARBA" id="ARBA00023136"/>
    </source>
</evidence>
<feature type="transmembrane region" description="Helical" evidence="5">
    <location>
        <begin position="84"/>
        <end position="106"/>
    </location>
</feature>
<protein>
    <submittedName>
        <fullName evidence="7">GtrA family protein</fullName>
    </submittedName>
</protein>
<dbReference type="RefSeq" id="WP_320315374.1">
    <property type="nucleotide sequence ID" value="NZ_JAVIIX010000001.1"/>
</dbReference>
<gene>
    <name evidence="7" type="ORF">RFM27_04250</name>
</gene>
<feature type="transmembrane region" description="Helical" evidence="5">
    <location>
        <begin position="112"/>
        <end position="137"/>
    </location>
</feature>